<dbReference type="GO" id="GO:0070273">
    <property type="term" value="F:phosphatidylinositol-4-phosphate binding"/>
    <property type="evidence" value="ECO:0007669"/>
    <property type="project" value="InterPro"/>
</dbReference>
<dbReference type="InterPro" id="IPR038261">
    <property type="entry name" value="GPP34-like_sf"/>
</dbReference>
<keyword evidence="3" id="KW-0446">Lipid-binding</keyword>
<dbReference type="GO" id="GO:0005829">
    <property type="term" value="C:cytosol"/>
    <property type="evidence" value="ECO:0007669"/>
    <property type="project" value="TreeGrafter"/>
</dbReference>
<evidence type="ECO:0000256" key="4">
    <source>
        <dbReference type="ARBA" id="ARBA00023136"/>
    </source>
</evidence>
<dbReference type="GO" id="GO:0007030">
    <property type="term" value="P:Golgi organization"/>
    <property type="evidence" value="ECO:0007669"/>
    <property type="project" value="TreeGrafter"/>
</dbReference>
<reference evidence="5" key="1">
    <citation type="submission" date="2018-05" db="EMBL/GenBank/DDBJ databases">
        <authorList>
            <person name="Lanie J.A."/>
            <person name="Ng W.-L."/>
            <person name="Kazmierczak K.M."/>
            <person name="Andrzejewski T.M."/>
            <person name="Davidsen T.M."/>
            <person name="Wayne K.J."/>
            <person name="Tettelin H."/>
            <person name="Glass J.I."/>
            <person name="Rusch D."/>
            <person name="Podicherti R."/>
            <person name="Tsui H.-C.T."/>
            <person name="Winkler M.E."/>
        </authorList>
    </citation>
    <scope>NUCLEOTIDE SEQUENCE</scope>
    <source>
        <strain evidence="5">ZC4RG45</strain>
    </source>
</reference>
<dbReference type="GO" id="GO:0006890">
    <property type="term" value="P:retrograde vesicle-mediated transport, Golgi to endoplasmic reticulum"/>
    <property type="evidence" value="ECO:0007669"/>
    <property type="project" value="TreeGrafter"/>
</dbReference>
<dbReference type="Pfam" id="PF05719">
    <property type="entry name" value="GPP34"/>
    <property type="match status" value="1"/>
</dbReference>
<gene>
    <name evidence="5" type="ORF">DIU77_00385</name>
</gene>
<comment type="caution">
    <text evidence="5">The sequence shown here is derived from an EMBL/GenBank/DDBJ whole genome shotgun (WGS) entry which is preliminary data.</text>
</comment>
<dbReference type="InterPro" id="IPR008628">
    <property type="entry name" value="GPP34-like"/>
</dbReference>
<evidence type="ECO:0000256" key="1">
    <source>
        <dbReference type="ARBA" id="ARBA00004255"/>
    </source>
</evidence>
<protein>
    <submittedName>
        <fullName evidence="5">GPP34 family phosphoprotein</fullName>
    </submittedName>
</protein>
<dbReference type="PANTHER" id="PTHR12704:SF2">
    <property type="entry name" value="GOLGI PHOSPHOPROTEIN 3 HOMOLOG SAURON"/>
    <property type="match status" value="1"/>
</dbReference>
<dbReference type="PANTHER" id="PTHR12704">
    <property type="entry name" value="TRANS-GOLGI PROTEIN GMX33"/>
    <property type="match status" value="1"/>
</dbReference>
<dbReference type="Gene3D" id="1.10.3630.10">
    <property type="entry name" value="yeast vps74-n-term truncation variant domain like"/>
    <property type="match status" value="1"/>
</dbReference>
<dbReference type="GO" id="GO:0012505">
    <property type="term" value="C:endomembrane system"/>
    <property type="evidence" value="ECO:0007669"/>
    <property type="project" value="UniProtKB-ARBA"/>
</dbReference>
<evidence type="ECO:0000256" key="3">
    <source>
        <dbReference type="ARBA" id="ARBA00023121"/>
    </source>
</evidence>
<dbReference type="STRING" id="1111738.GCA_000427905_02373"/>
<comment type="subcellular location">
    <subcellularLocation>
        <location evidence="1">Golgi apparatus membrane</location>
        <topology evidence="1">Peripheral membrane protein</topology>
        <orientation evidence="1">Cytoplasmic side</orientation>
    </subcellularLocation>
</comment>
<dbReference type="EMBL" id="QGUI01000007">
    <property type="protein sequence ID" value="PZN01528.1"/>
    <property type="molecule type" value="Genomic_DNA"/>
</dbReference>
<accession>A0A2W4K5J5</accession>
<evidence type="ECO:0000256" key="2">
    <source>
        <dbReference type="ARBA" id="ARBA00023034"/>
    </source>
</evidence>
<dbReference type="GO" id="GO:0048194">
    <property type="term" value="P:Golgi vesicle budding"/>
    <property type="evidence" value="ECO:0007669"/>
    <property type="project" value="TreeGrafter"/>
</dbReference>
<name>A0A2W4K5J5_9PSEU</name>
<dbReference type="GO" id="GO:0043001">
    <property type="term" value="P:Golgi to plasma membrane protein transport"/>
    <property type="evidence" value="ECO:0007669"/>
    <property type="project" value="TreeGrafter"/>
</dbReference>
<dbReference type="AlphaFoldDB" id="A0A2W4K5J5"/>
<proteinExistence type="predicted"/>
<organism evidence="5">
    <name type="scientific">Thermocrispum agreste</name>
    <dbReference type="NCBI Taxonomy" id="37925"/>
    <lineage>
        <taxon>Bacteria</taxon>
        <taxon>Bacillati</taxon>
        <taxon>Actinomycetota</taxon>
        <taxon>Actinomycetes</taxon>
        <taxon>Pseudonocardiales</taxon>
        <taxon>Pseudonocardiaceae</taxon>
        <taxon>Thermocrispum</taxon>
    </lineage>
</organism>
<sequence length="219" mass="23723">MLLAEELLLLAYDDHTGRQAWGSNIDYALAGAVLIELADLDHVRLDGTGRKARLVVRSTSPTGHPVLDAWQGKVADQAGRKPKDVVGKLATGLRERLLDHLAQRGILRRERDRILGLFPTTRWPAHDSTHEAELRAHLRRVLVDGVQPEPRLAALIALLHAVDAVPRVVGAADRKLAKQRAKAIAEGNWASDATRKAIEEMTAVVATAAIIPVITAAGS</sequence>
<keyword evidence="2" id="KW-0333">Golgi apparatus</keyword>
<evidence type="ECO:0000313" key="5">
    <source>
        <dbReference type="EMBL" id="PZN01528.1"/>
    </source>
</evidence>
<keyword evidence="4" id="KW-0472">Membrane</keyword>